<dbReference type="Proteomes" id="UP000001420">
    <property type="component" value="Chromosome"/>
</dbReference>
<dbReference type="InterPro" id="IPR051157">
    <property type="entry name" value="PDH/Transketolase"/>
</dbReference>
<sequence length="308" mass="34180">MRNSFATTLTEIARNDPKVILLAGDIGFRIFDKFIEEFPDRFINCGIAEQNMVSVAAGMASAGRRPIVYTIIPFLIMRSFEQIRVDIGINQQGVVLVGVGGGLAYDKLGSTHHAYEDIALMRTIPSMKIFTPIDPEDVSNCFIQSYNLAKSDIPSYIRLSKGGEPNITRIKEVSSNIKFLKSSNITSNLFITHGSISSLVVDALEDNKYSNVSVISISELSKDSLLKLTNLLIENLQLLKQVSIVEETFPTGGLHEALSSILMKENVPLGIKHICLDHRYIFDINNRVSLLSKYGIEKSIIQEIALKK</sequence>
<comment type="similarity">
    <text evidence="2">Belongs to the transketolase family.</text>
</comment>
<dbReference type="HOGENOM" id="CLU_009227_1_1_3"/>
<evidence type="ECO:0000313" key="6">
    <source>
        <dbReference type="Proteomes" id="UP000001420"/>
    </source>
</evidence>
<dbReference type="InterPro" id="IPR005475">
    <property type="entry name" value="Transketolase-like_Pyr-bd"/>
</dbReference>
<dbReference type="KEGG" id="pma:Pro_1281"/>
<organism evidence="5 6">
    <name type="scientific">Prochlorococcus marinus (strain SARG / CCMP1375 / SS120)</name>
    <dbReference type="NCBI Taxonomy" id="167539"/>
    <lineage>
        <taxon>Bacteria</taxon>
        <taxon>Bacillati</taxon>
        <taxon>Cyanobacteriota</taxon>
        <taxon>Cyanophyceae</taxon>
        <taxon>Synechococcales</taxon>
        <taxon>Prochlorococcaceae</taxon>
        <taxon>Prochlorococcus</taxon>
    </lineage>
</organism>
<reference evidence="5 6" key="1">
    <citation type="journal article" date="2003" name="Proc. Natl. Acad. Sci. U.S.A.">
        <title>Genome sequence of the cyanobacterium Prochlorococcus marinus SS120, a nearly minimal oxyphototrophic genome.</title>
        <authorList>
            <person name="Dufresne A."/>
            <person name="Salanoubat M."/>
            <person name="Partensky F."/>
            <person name="Artiguenave F."/>
            <person name="Axmann I.M."/>
            <person name="Barbe V."/>
            <person name="Duprat S."/>
            <person name="Galperin M.Y."/>
            <person name="Koonin E.V."/>
            <person name="Le Gall F."/>
            <person name="Makarova K.S."/>
            <person name="Ostrowski M."/>
            <person name="Oztas S."/>
            <person name="Robert C."/>
            <person name="Rogozin I.B."/>
            <person name="Scanlan D.J."/>
            <person name="Tandeau de Marsac N."/>
            <person name="Weissenbach J."/>
            <person name="Wincker P."/>
            <person name="Wolf Y.I."/>
            <person name="Hess W.R."/>
        </authorList>
    </citation>
    <scope>NUCLEOTIDE SEQUENCE [LARGE SCALE GENOMIC DNA]</scope>
    <source>
        <strain evidence="6">SARG / CCMP1375 / SS120</strain>
    </source>
</reference>
<evidence type="ECO:0000256" key="3">
    <source>
        <dbReference type="ARBA" id="ARBA00023052"/>
    </source>
</evidence>
<dbReference type="SMART" id="SM00861">
    <property type="entry name" value="Transket_pyr"/>
    <property type="match status" value="1"/>
</dbReference>
<dbReference type="PATRIC" id="fig|167539.5.peg.1343"/>
<dbReference type="SUPFAM" id="SSF52518">
    <property type="entry name" value="Thiamin diphosphate-binding fold (THDP-binding)"/>
    <property type="match status" value="1"/>
</dbReference>
<dbReference type="InterPro" id="IPR029061">
    <property type="entry name" value="THDP-binding"/>
</dbReference>
<dbReference type="STRING" id="167539.Pro_1281"/>
<dbReference type="RefSeq" id="WP_011125432.1">
    <property type="nucleotide sequence ID" value="NC_005042.1"/>
</dbReference>
<dbReference type="FunFam" id="3.40.50.970:FF:000129">
    <property type="entry name" value="Transketolase"/>
    <property type="match status" value="1"/>
</dbReference>
<evidence type="ECO:0000256" key="2">
    <source>
        <dbReference type="ARBA" id="ARBA00007131"/>
    </source>
</evidence>
<protein>
    <submittedName>
        <fullName evidence="5">1-deoxy-xylulose 5-phosphate synthase</fullName>
    </submittedName>
</protein>
<dbReference type="AlphaFoldDB" id="Q7VB19"/>
<dbReference type="PANTHER" id="PTHR43825:SF5">
    <property type="entry name" value="HYPOTHETICAL TRANSKETOLASE FAMILY PROTEIN"/>
    <property type="match status" value="1"/>
</dbReference>
<dbReference type="Gene3D" id="3.40.50.970">
    <property type="match status" value="1"/>
</dbReference>
<name>Q7VB19_PROMA</name>
<dbReference type="Pfam" id="PF02779">
    <property type="entry name" value="Transket_pyr"/>
    <property type="match status" value="1"/>
</dbReference>
<dbReference type="PANTHER" id="PTHR43825">
    <property type="entry name" value="PYRUVATE DEHYDROGENASE E1 COMPONENT"/>
    <property type="match status" value="1"/>
</dbReference>
<proteinExistence type="inferred from homology"/>
<evidence type="ECO:0000259" key="4">
    <source>
        <dbReference type="SMART" id="SM00861"/>
    </source>
</evidence>
<accession>Q7VB19</accession>
<evidence type="ECO:0000256" key="1">
    <source>
        <dbReference type="ARBA" id="ARBA00001964"/>
    </source>
</evidence>
<keyword evidence="3" id="KW-0786">Thiamine pyrophosphate</keyword>
<evidence type="ECO:0000313" key="5">
    <source>
        <dbReference type="EMBL" id="AAQ00325.1"/>
    </source>
</evidence>
<dbReference type="OrthoDB" id="9803371at2"/>
<comment type="cofactor">
    <cofactor evidence="1">
        <name>thiamine diphosphate</name>
        <dbReference type="ChEBI" id="CHEBI:58937"/>
    </cofactor>
</comment>
<dbReference type="EnsemblBacteria" id="AAQ00325">
    <property type="protein sequence ID" value="AAQ00325"/>
    <property type="gene ID" value="Pro_1281"/>
</dbReference>
<dbReference type="CDD" id="cd07033">
    <property type="entry name" value="TPP_PYR_DXS_TK_like"/>
    <property type="match status" value="1"/>
</dbReference>
<feature type="domain" description="Transketolase-like pyrimidine-binding" evidence="4">
    <location>
        <begin position="1"/>
        <end position="166"/>
    </location>
</feature>
<keyword evidence="6" id="KW-1185">Reference proteome</keyword>
<dbReference type="InterPro" id="IPR009014">
    <property type="entry name" value="Transketo_C/PFOR_II"/>
</dbReference>
<dbReference type="EMBL" id="AE017126">
    <property type="protein sequence ID" value="AAQ00325.1"/>
    <property type="molecule type" value="Genomic_DNA"/>
</dbReference>
<gene>
    <name evidence="5" type="ordered locus">Pro_1281</name>
</gene>
<dbReference type="eggNOG" id="COG3958">
    <property type="taxonomic scope" value="Bacteria"/>
</dbReference>
<dbReference type="Gene3D" id="3.40.50.920">
    <property type="match status" value="1"/>
</dbReference>